<evidence type="ECO:0000256" key="1">
    <source>
        <dbReference type="SAM" id="MobiDB-lite"/>
    </source>
</evidence>
<dbReference type="EMBL" id="VAHF01000007">
    <property type="protein sequence ID" value="TXG58107.1"/>
    <property type="molecule type" value="Genomic_DNA"/>
</dbReference>
<protein>
    <recommendedName>
        <fullName evidence="4">START domain-containing protein</fullName>
    </recommendedName>
</protein>
<accession>A0A5C7HM56</accession>
<feature type="region of interest" description="Disordered" evidence="1">
    <location>
        <begin position="380"/>
        <end position="419"/>
    </location>
</feature>
<keyword evidence="3" id="KW-1185">Reference proteome</keyword>
<dbReference type="PANTHER" id="PTHR34560">
    <property type="entry name" value="POLYKETIDE CYCLASE/DEHYDRASE/LIPID TRANSPORT SUPERFAMILY PROTEIN"/>
    <property type="match status" value="1"/>
</dbReference>
<name>A0A5C7HM56_9ROSI</name>
<evidence type="ECO:0000313" key="3">
    <source>
        <dbReference type="Proteomes" id="UP000323000"/>
    </source>
</evidence>
<feature type="region of interest" description="Disordered" evidence="1">
    <location>
        <begin position="508"/>
        <end position="576"/>
    </location>
</feature>
<dbReference type="CDD" id="cd08877">
    <property type="entry name" value="START_2"/>
    <property type="match status" value="1"/>
</dbReference>
<dbReference type="AlphaFoldDB" id="A0A5C7HM56"/>
<dbReference type="Proteomes" id="UP000323000">
    <property type="component" value="Chromosome 7"/>
</dbReference>
<feature type="compositionally biased region" description="Basic and acidic residues" evidence="1">
    <location>
        <begin position="399"/>
        <end position="411"/>
    </location>
</feature>
<sequence length="615" mass="70204">MEKKRKISQYRERLDKTLASPELTNKETLKTLVKNQLLHSSQDEIGGFSENVVERKTIEVSNFLDMLRSASVNETEASKTSEALHGEWKLKQDSEEFRVMYREGPEGTPFHNLLVEGYVEGPIDTCLCISWESMLYQKWWPQSSFPPFKIMSCQCLQKVRIGEQISLVRVKVTWPLSAREAIVHYFLFEYIQDDLIVVLMNTISDSDLKSIDKSTHGFTSDGIPEVKDVVRIDFVGGFALQKVTPERSFFRTIATMDIKLDFVPPSLINFISRQLIGNGFRLYQKAVASVSTCDEDYRKALEDPLYNHIREILYPTNIFSESPTANELTYDPSNLPKEQFIEIIPDGLNYIEQEVHNIDHTCESLPKDAQVSQRKIVGEIEEEKNEESSYLESETDEEESKKSTRLEEDGKCNGIDQSFTNDMPEKCHVNGKRNTFISHEVEQALETLDKAIYMIRENGFNRQTKFASGLNNEELLNTNMVAMKDLAPSEEAVCSTVEVTKQEIIEKTHHEPRNSSGIQDIRRSGSNRYTREGNHNRIAPASPEQHISSPSETNQVALNSSQNGVTERPISNQNMYDNKQTGTEAIVIHESTVHGGKNLSMQKKHRYCCFFFSSA</sequence>
<comment type="caution">
    <text evidence="2">The sequence shown here is derived from an EMBL/GenBank/DDBJ whole genome shotgun (WGS) entry which is preliminary data.</text>
</comment>
<gene>
    <name evidence="2" type="ORF">EZV62_015936</name>
</gene>
<evidence type="ECO:0008006" key="4">
    <source>
        <dbReference type="Google" id="ProtNLM"/>
    </source>
</evidence>
<dbReference type="Gene3D" id="3.30.530.20">
    <property type="match status" value="1"/>
</dbReference>
<dbReference type="OrthoDB" id="17317at2759"/>
<dbReference type="SUPFAM" id="SSF55961">
    <property type="entry name" value="Bet v1-like"/>
    <property type="match status" value="1"/>
</dbReference>
<reference evidence="3" key="1">
    <citation type="journal article" date="2019" name="Gigascience">
        <title>De novo genome assembly of the endangered Acer yangbiense, a plant species with extremely small populations endemic to Yunnan Province, China.</title>
        <authorList>
            <person name="Yang J."/>
            <person name="Wariss H.M."/>
            <person name="Tao L."/>
            <person name="Zhang R."/>
            <person name="Yun Q."/>
            <person name="Hollingsworth P."/>
            <person name="Dao Z."/>
            <person name="Luo G."/>
            <person name="Guo H."/>
            <person name="Ma Y."/>
            <person name="Sun W."/>
        </authorList>
    </citation>
    <scope>NUCLEOTIDE SEQUENCE [LARGE SCALE GENOMIC DNA]</scope>
    <source>
        <strain evidence="3">cv. Malutang</strain>
    </source>
</reference>
<dbReference type="PANTHER" id="PTHR34560:SF1">
    <property type="entry name" value="START DOMAIN-CONTAINING PROTEIN"/>
    <property type="match status" value="1"/>
</dbReference>
<organism evidence="2 3">
    <name type="scientific">Acer yangbiense</name>
    <dbReference type="NCBI Taxonomy" id="1000413"/>
    <lineage>
        <taxon>Eukaryota</taxon>
        <taxon>Viridiplantae</taxon>
        <taxon>Streptophyta</taxon>
        <taxon>Embryophyta</taxon>
        <taxon>Tracheophyta</taxon>
        <taxon>Spermatophyta</taxon>
        <taxon>Magnoliopsida</taxon>
        <taxon>eudicotyledons</taxon>
        <taxon>Gunneridae</taxon>
        <taxon>Pentapetalae</taxon>
        <taxon>rosids</taxon>
        <taxon>malvids</taxon>
        <taxon>Sapindales</taxon>
        <taxon>Sapindaceae</taxon>
        <taxon>Hippocastanoideae</taxon>
        <taxon>Acereae</taxon>
        <taxon>Acer</taxon>
    </lineage>
</organism>
<proteinExistence type="predicted"/>
<feature type="compositionally biased region" description="Polar residues" evidence="1">
    <location>
        <begin position="514"/>
        <end position="528"/>
    </location>
</feature>
<dbReference type="InterPro" id="IPR023393">
    <property type="entry name" value="START-like_dom_sf"/>
</dbReference>
<feature type="compositionally biased region" description="Polar residues" evidence="1">
    <location>
        <begin position="545"/>
        <end position="576"/>
    </location>
</feature>
<evidence type="ECO:0000313" key="2">
    <source>
        <dbReference type="EMBL" id="TXG58107.1"/>
    </source>
</evidence>